<proteinExistence type="predicted"/>
<keyword evidence="1" id="KW-0812">Transmembrane</keyword>
<evidence type="ECO:0000256" key="1">
    <source>
        <dbReference type="SAM" id="Phobius"/>
    </source>
</evidence>
<dbReference type="OrthoDB" id="1178009at2"/>
<dbReference type="EMBL" id="VDCS01000012">
    <property type="protein sequence ID" value="TNJ42939.1"/>
    <property type="molecule type" value="Genomic_DNA"/>
</dbReference>
<keyword evidence="1" id="KW-0472">Membrane</keyword>
<sequence length="220" mass="25134">MNKKNIAKILSFRYMLMATVLIILAGGLLLLPKHQKQEGITSETLLSHAISNERYISTDQISHKIINGDPSFILVDVRDEKSYQTYSLPNAINIPLPELFKDAHLEYINQDQFDVVFFSNDNFHADQAWLLCDRLGFKNLRVLQGGLNTWFTTIINPSIPSEDQPLEDFERYKTRKAASMYFGVTYPDQDIDNNLTVPKPTPKKIITVQKKKKRVAEGGC</sequence>
<dbReference type="Pfam" id="PF00581">
    <property type="entry name" value="Rhodanese"/>
    <property type="match status" value="1"/>
</dbReference>
<dbReference type="GO" id="GO:0004792">
    <property type="term" value="F:thiosulfate-cyanide sulfurtransferase activity"/>
    <property type="evidence" value="ECO:0007669"/>
    <property type="project" value="TreeGrafter"/>
</dbReference>
<dbReference type="PANTHER" id="PTHR44086:SF10">
    <property type="entry name" value="THIOSULFATE SULFURTRANSFERASE_RHODANESE-LIKE DOMAIN-CONTAINING PROTEIN 3"/>
    <property type="match status" value="1"/>
</dbReference>
<dbReference type="InterPro" id="IPR036873">
    <property type="entry name" value="Rhodanese-like_dom_sf"/>
</dbReference>
<dbReference type="Proteomes" id="UP000308713">
    <property type="component" value="Unassembled WGS sequence"/>
</dbReference>
<evidence type="ECO:0000313" key="3">
    <source>
        <dbReference type="EMBL" id="TNJ42939.1"/>
    </source>
</evidence>
<reference evidence="3 4" key="1">
    <citation type="submission" date="2019-05" db="EMBL/GenBank/DDBJ databases">
        <title>Tamlana fucoidanivorans sp. nov., isolated from the surface of algae collected from Fujian province in China.</title>
        <authorList>
            <person name="Li J."/>
        </authorList>
    </citation>
    <scope>NUCLEOTIDE SEQUENCE [LARGE SCALE GENOMIC DNA]</scope>
    <source>
        <strain evidence="3 4">CW2-9</strain>
    </source>
</reference>
<evidence type="ECO:0000313" key="4">
    <source>
        <dbReference type="Proteomes" id="UP000308713"/>
    </source>
</evidence>
<organism evidence="3 4">
    <name type="scientific">Allotamlana fucoidanivorans</name>
    <dbReference type="NCBI Taxonomy" id="2583814"/>
    <lineage>
        <taxon>Bacteria</taxon>
        <taxon>Pseudomonadati</taxon>
        <taxon>Bacteroidota</taxon>
        <taxon>Flavobacteriia</taxon>
        <taxon>Flavobacteriales</taxon>
        <taxon>Flavobacteriaceae</taxon>
        <taxon>Allotamlana</taxon>
    </lineage>
</organism>
<dbReference type="SMART" id="SM00450">
    <property type="entry name" value="RHOD"/>
    <property type="match status" value="1"/>
</dbReference>
<keyword evidence="4" id="KW-1185">Reference proteome</keyword>
<dbReference type="CDD" id="cd00158">
    <property type="entry name" value="RHOD"/>
    <property type="match status" value="1"/>
</dbReference>
<feature type="domain" description="Rhodanese" evidence="2">
    <location>
        <begin position="68"/>
        <end position="159"/>
    </location>
</feature>
<dbReference type="SUPFAM" id="SSF52821">
    <property type="entry name" value="Rhodanese/Cell cycle control phosphatase"/>
    <property type="match status" value="1"/>
</dbReference>
<protein>
    <submittedName>
        <fullName evidence="3">Rhodanese-like domain-containing protein</fullName>
    </submittedName>
</protein>
<dbReference type="AlphaFoldDB" id="A0A5C4SH18"/>
<dbReference type="PANTHER" id="PTHR44086">
    <property type="entry name" value="THIOSULFATE SULFURTRANSFERASE RDL2, MITOCHONDRIAL-RELATED"/>
    <property type="match status" value="1"/>
</dbReference>
<accession>A0A5C4SH18</accession>
<dbReference type="RefSeq" id="WP_139698232.1">
    <property type="nucleotide sequence ID" value="NZ_CP074074.1"/>
</dbReference>
<dbReference type="PROSITE" id="PS50206">
    <property type="entry name" value="RHODANESE_3"/>
    <property type="match status" value="1"/>
</dbReference>
<gene>
    <name evidence="3" type="ORF">FGF67_13190</name>
</gene>
<evidence type="ECO:0000259" key="2">
    <source>
        <dbReference type="PROSITE" id="PS50206"/>
    </source>
</evidence>
<feature type="transmembrane region" description="Helical" evidence="1">
    <location>
        <begin position="12"/>
        <end position="31"/>
    </location>
</feature>
<name>A0A5C4SH18_9FLAO</name>
<dbReference type="InterPro" id="IPR001763">
    <property type="entry name" value="Rhodanese-like_dom"/>
</dbReference>
<dbReference type="Gene3D" id="3.40.250.10">
    <property type="entry name" value="Rhodanese-like domain"/>
    <property type="match status" value="1"/>
</dbReference>
<comment type="caution">
    <text evidence="3">The sequence shown here is derived from an EMBL/GenBank/DDBJ whole genome shotgun (WGS) entry which is preliminary data.</text>
</comment>
<keyword evidence="1" id="KW-1133">Transmembrane helix</keyword>